<proteinExistence type="predicted"/>
<sequence length="114" mass="12447">MPEDSDGPIVGWWFQNSSGQNFSQTAVLKRARVPPRVSVGPLCVKYSNGRDITVEGRRSESGSPTSSDDRAPLFTFSAPSSAPIPFLNVFCVVADLGVDDVFVTHRLRFRGTDD</sequence>
<name>A0A0D0C129_9AGAR</name>
<organism evidence="1 2">
    <name type="scientific">Collybiopsis luxurians FD-317 M1</name>
    <dbReference type="NCBI Taxonomy" id="944289"/>
    <lineage>
        <taxon>Eukaryota</taxon>
        <taxon>Fungi</taxon>
        <taxon>Dikarya</taxon>
        <taxon>Basidiomycota</taxon>
        <taxon>Agaricomycotina</taxon>
        <taxon>Agaricomycetes</taxon>
        <taxon>Agaricomycetidae</taxon>
        <taxon>Agaricales</taxon>
        <taxon>Marasmiineae</taxon>
        <taxon>Omphalotaceae</taxon>
        <taxon>Collybiopsis</taxon>
        <taxon>Collybiopsis luxurians</taxon>
    </lineage>
</organism>
<reference evidence="1 2" key="1">
    <citation type="submission" date="2014-04" db="EMBL/GenBank/DDBJ databases">
        <title>Evolutionary Origins and Diversification of the Mycorrhizal Mutualists.</title>
        <authorList>
            <consortium name="DOE Joint Genome Institute"/>
            <consortium name="Mycorrhizal Genomics Consortium"/>
            <person name="Kohler A."/>
            <person name="Kuo A."/>
            <person name="Nagy L.G."/>
            <person name="Floudas D."/>
            <person name="Copeland A."/>
            <person name="Barry K.W."/>
            <person name="Cichocki N."/>
            <person name="Veneault-Fourrey C."/>
            <person name="LaButti K."/>
            <person name="Lindquist E.A."/>
            <person name="Lipzen A."/>
            <person name="Lundell T."/>
            <person name="Morin E."/>
            <person name="Murat C."/>
            <person name="Riley R."/>
            <person name="Ohm R."/>
            <person name="Sun H."/>
            <person name="Tunlid A."/>
            <person name="Henrissat B."/>
            <person name="Grigoriev I.V."/>
            <person name="Hibbett D.S."/>
            <person name="Martin F."/>
        </authorList>
    </citation>
    <scope>NUCLEOTIDE SEQUENCE [LARGE SCALE GENOMIC DNA]</scope>
    <source>
        <strain evidence="1 2">FD-317 M1</strain>
    </source>
</reference>
<protein>
    <submittedName>
        <fullName evidence="1">Uncharacterized protein</fullName>
    </submittedName>
</protein>
<dbReference type="Proteomes" id="UP000053593">
    <property type="component" value="Unassembled WGS sequence"/>
</dbReference>
<evidence type="ECO:0000313" key="2">
    <source>
        <dbReference type="Proteomes" id="UP000053593"/>
    </source>
</evidence>
<evidence type="ECO:0000313" key="1">
    <source>
        <dbReference type="EMBL" id="KIK56054.1"/>
    </source>
</evidence>
<accession>A0A0D0C129</accession>
<dbReference type="AlphaFoldDB" id="A0A0D0C129"/>
<dbReference type="EMBL" id="KN834801">
    <property type="protein sequence ID" value="KIK56054.1"/>
    <property type="molecule type" value="Genomic_DNA"/>
</dbReference>
<dbReference type="HOGENOM" id="CLU_2121351_0_0_1"/>
<gene>
    <name evidence="1" type="ORF">GYMLUDRAFT_248257</name>
</gene>
<keyword evidence="2" id="KW-1185">Reference proteome</keyword>